<organism evidence="2 3">
    <name type="scientific">Daphnia pulex</name>
    <name type="common">Water flea</name>
    <dbReference type="NCBI Taxonomy" id="6669"/>
    <lineage>
        <taxon>Eukaryota</taxon>
        <taxon>Metazoa</taxon>
        <taxon>Ecdysozoa</taxon>
        <taxon>Arthropoda</taxon>
        <taxon>Crustacea</taxon>
        <taxon>Branchiopoda</taxon>
        <taxon>Diplostraca</taxon>
        <taxon>Cladocera</taxon>
        <taxon>Anomopoda</taxon>
        <taxon>Daphniidae</taxon>
        <taxon>Daphnia</taxon>
    </lineage>
</organism>
<reference evidence="2 3" key="1">
    <citation type="journal article" date="2011" name="Science">
        <title>The ecoresponsive genome of Daphnia pulex.</title>
        <authorList>
            <person name="Colbourne J.K."/>
            <person name="Pfrender M.E."/>
            <person name="Gilbert D."/>
            <person name="Thomas W.K."/>
            <person name="Tucker A."/>
            <person name="Oakley T.H."/>
            <person name="Tokishita S."/>
            <person name="Aerts A."/>
            <person name="Arnold G.J."/>
            <person name="Basu M.K."/>
            <person name="Bauer D.J."/>
            <person name="Caceres C.E."/>
            <person name="Carmel L."/>
            <person name="Casola C."/>
            <person name="Choi J.H."/>
            <person name="Detter J.C."/>
            <person name="Dong Q."/>
            <person name="Dusheyko S."/>
            <person name="Eads B.D."/>
            <person name="Frohlich T."/>
            <person name="Geiler-Samerotte K.A."/>
            <person name="Gerlach D."/>
            <person name="Hatcher P."/>
            <person name="Jogdeo S."/>
            <person name="Krijgsveld J."/>
            <person name="Kriventseva E.V."/>
            <person name="Kultz D."/>
            <person name="Laforsch C."/>
            <person name="Lindquist E."/>
            <person name="Lopez J."/>
            <person name="Manak J.R."/>
            <person name="Muller J."/>
            <person name="Pangilinan J."/>
            <person name="Patwardhan R.P."/>
            <person name="Pitluck S."/>
            <person name="Pritham E.J."/>
            <person name="Rechtsteiner A."/>
            <person name="Rho M."/>
            <person name="Rogozin I.B."/>
            <person name="Sakarya O."/>
            <person name="Salamov A."/>
            <person name="Schaack S."/>
            <person name="Shapiro H."/>
            <person name="Shiga Y."/>
            <person name="Skalitzky C."/>
            <person name="Smith Z."/>
            <person name="Souvorov A."/>
            <person name="Sung W."/>
            <person name="Tang Z."/>
            <person name="Tsuchiya D."/>
            <person name="Tu H."/>
            <person name="Vos H."/>
            <person name="Wang M."/>
            <person name="Wolf Y.I."/>
            <person name="Yamagata H."/>
            <person name="Yamada T."/>
            <person name="Ye Y."/>
            <person name="Shaw J.R."/>
            <person name="Andrews J."/>
            <person name="Crease T.J."/>
            <person name="Tang H."/>
            <person name="Lucas S.M."/>
            <person name="Robertson H.M."/>
            <person name="Bork P."/>
            <person name="Koonin E.V."/>
            <person name="Zdobnov E.M."/>
            <person name="Grigoriev I.V."/>
            <person name="Lynch M."/>
            <person name="Boore J.L."/>
        </authorList>
    </citation>
    <scope>NUCLEOTIDE SEQUENCE [LARGE SCALE GENOMIC DNA]</scope>
</reference>
<dbReference type="InParanoid" id="E9G0C3"/>
<dbReference type="EMBL" id="GL732528">
    <property type="protein sequence ID" value="EFX86882.1"/>
    <property type="molecule type" value="Genomic_DNA"/>
</dbReference>
<name>E9G0C3_DAPPU</name>
<keyword evidence="1" id="KW-0812">Transmembrane</keyword>
<keyword evidence="1" id="KW-1133">Transmembrane helix</keyword>
<evidence type="ECO:0000256" key="1">
    <source>
        <dbReference type="SAM" id="Phobius"/>
    </source>
</evidence>
<sequence>MTKEVSYELFWPILVWHEFNLQTGRPVCMSFTLEGRGEHNVPIPSNVNLKKERPFFIFFTLEGHGGLNLLLHINVQIIYCLVNYGVVLLLVVVLKCYTTKTTIYAARAASPKSPSTTSPIPSNVNLQKERPVCMSFTFEGHGDHYVK</sequence>
<evidence type="ECO:0000313" key="3">
    <source>
        <dbReference type="Proteomes" id="UP000000305"/>
    </source>
</evidence>
<keyword evidence="3" id="KW-1185">Reference proteome</keyword>
<dbReference type="HOGENOM" id="CLU_1769952_0_0_1"/>
<proteinExistence type="predicted"/>
<protein>
    <submittedName>
        <fullName evidence="2">Uncharacterized protein</fullName>
    </submittedName>
</protein>
<dbReference type="KEGG" id="dpx:DAPPUDRAFT_235619"/>
<gene>
    <name evidence="2" type="ORF">DAPPUDRAFT_235619</name>
</gene>
<feature type="transmembrane region" description="Helical" evidence="1">
    <location>
        <begin position="76"/>
        <end position="97"/>
    </location>
</feature>
<keyword evidence="1" id="KW-0472">Membrane</keyword>
<dbReference type="PhylomeDB" id="E9G0C3"/>
<evidence type="ECO:0000313" key="2">
    <source>
        <dbReference type="EMBL" id="EFX86882.1"/>
    </source>
</evidence>
<dbReference type="Proteomes" id="UP000000305">
    <property type="component" value="Unassembled WGS sequence"/>
</dbReference>
<dbReference type="AlphaFoldDB" id="E9G0C3"/>
<accession>E9G0C3</accession>